<feature type="domain" description="MIF4G" evidence="4">
    <location>
        <begin position="646"/>
        <end position="863"/>
    </location>
</feature>
<keyword evidence="2" id="KW-0963">Cytoplasm</keyword>
<organism evidence="5">
    <name type="scientific">Corethrella appendiculata</name>
    <dbReference type="NCBI Taxonomy" id="1370023"/>
    <lineage>
        <taxon>Eukaryota</taxon>
        <taxon>Metazoa</taxon>
        <taxon>Ecdysozoa</taxon>
        <taxon>Arthropoda</taxon>
        <taxon>Hexapoda</taxon>
        <taxon>Insecta</taxon>
        <taxon>Pterygota</taxon>
        <taxon>Neoptera</taxon>
        <taxon>Endopterygota</taxon>
        <taxon>Diptera</taxon>
        <taxon>Nematocera</taxon>
        <taxon>Culicoidea</taxon>
        <taxon>Chaoboridae</taxon>
        <taxon>Corethrella</taxon>
    </lineage>
</organism>
<dbReference type="PANTHER" id="PTHR12839:SF7">
    <property type="entry name" value="REGULATOR OF NONSENSE TRANSCRIPTS 2"/>
    <property type="match status" value="1"/>
</dbReference>
<accession>U5EXL6</accession>
<feature type="compositionally biased region" description="Basic and acidic residues" evidence="3">
    <location>
        <begin position="1136"/>
        <end position="1145"/>
    </location>
</feature>
<dbReference type="PANTHER" id="PTHR12839">
    <property type="entry name" value="NONSENSE-MEDIATED MRNA DECAY PROTEIN 2 UP-FRAMESHIFT SUPPRESSOR 2"/>
    <property type="match status" value="1"/>
</dbReference>
<dbReference type="InterPro" id="IPR039762">
    <property type="entry name" value="Nmd2/UPF2"/>
</dbReference>
<proteinExistence type="evidence at transcript level"/>
<feature type="domain" description="MIF4G" evidence="4">
    <location>
        <begin position="442"/>
        <end position="631"/>
    </location>
</feature>
<feature type="region of interest" description="Disordered" evidence="3">
    <location>
        <begin position="1"/>
        <end position="26"/>
    </location>
</feature>
<dbReference type="Gene3D" id="1.25.40.180">
    <property type="match status" value="3"/>
</dbReference>
<feature type="region of interest" description="Disordered" evidence="3">
    <location>
        <begin position="1107"/>
        <end position="1145"/>
    </location>
</feature>
<evidence type="ECO:0000256" key="2">
    <source>
        <dbReference type="ARBA" id="ARBA00022490"/>
    </source>
</evidence>
<evidence type="ECO:0000259" key="4">
    <source>
        <dbReference type="SMART" id="SM00543"/>
    </source>
</evidence>
<dbReference type="SMART" id="SM00543">
    <property type="entry name" value="MIF4G"/>
    <property type="match status" value="3"/>
</dbReference>
<name>U5EXL6_9DIPT</name>
<comment type="subcellular location">
    <subcellularLocation>
        <location evidence="1">Cytoplasm</location>
    </subcellularLocation>
</comment>
<dbReference type="Pfam" id="PF04050">
    <property type="entry name" value="Upf2"/>
    <property type="match status" value="1"/>
</dbReference>
<feature type="region of interest" description="Disordered" evidence="3">
    <location>
        <begin position="890"/>
        <end position="977"/>
    </location>
</feature>
<dbReference type="InterPro" id="IPR016024">
    <property type="entry name" value="ARM-type_fold"/>
</dbReference>
<dbReference type="SUPFAM" id="SSF48371">
    <property type="entry name" value="ARM repeat"/>
    <property type="match status" value="3"/>
</dbReference>
<feature type="compositionally biased region" description="Acidic residues" evidence="3">
    <location>
        <begin position="916"/>
        <end position="930"/>
    </location>
</feature>
<evidence type="ECO:0000313" key="5">
    <source>
        <dbReference type="EMBL" id="JAB57386.1"/>
    </source>
</evidence>
<dbReference type="FunFam" id="1.25.40.180:FF:000030">
    <property type="entry name" value="Regulator of nonsense transcripts UPF2"/>
    <property type="match status" value="1"/>
</dbReference>
<protein>
    <submittedName>
        <fullName evidence="5">Putative nonsense-mediated mrna decay 2 protein</fullName>
    </submittedName>
</protein>
<feature type="domain" description="MIF4G" evidence="4">
    <location>
        <begin position="66"/>
        <end position="293"/>
    </location>
</feature>
<dbReference type="FunFam" id="1.25.40.180:FF:000014">
    <property type="entry name" value="Putative regulator of nonsense transcripts 2"/>
    <property type="match status" value="1"/>
</dbReference>
<dbReference type="InterPro" id="IPR007193">
    <property type="entry name" value="Upf2/Nmd2_C"/>
</dbReference>
<dbReference type="FunFam" id="1.25.40.180:FF:000092">
    <property type="entry name" value="SD07232p"/>
    <property type="match status" value="1"/>
</dbReference>
<dbReference type="GO" id="GO:0000184">
    <property type="term" value="P:nuclear-transcribed mRNA catabolic process, nonsense-mediated decay"/>
    <property type="evidence" value="ECO:0007669"/>
    <property type="project" value="InterPro"/>
</dbReference>
<reference evidence="5" key="1">
    <citation type="journal article" date="2014" name="Insect Biochem. Mol. Biol.">
        <title>An insight into the sialome of the frog biting fly, Corethrella appendiculata.</title>
        <authorList>
            <person name="Ribeiro J.M.C."/>
            <person name="Chagas A.C."/>
            <person name="Pham V.M."/>
            <person name="Lounibos L.P."/>
            <person name="Calvo E."/>
        </authorList>
    </citation>
    <scope>NUCLEOTIDE SEQUENCE</scope>
    <source>
        <tissue evidence="5">Salivary glands</tissue>
    </source>
</reference>
<evidence type="ECO:0000256" key="3">
    <source>
        <dbReference type="SAM" id="MobiDB-lite"/>
    </source>
</evidence>
<dbReference type="Gene3D" id="4.10.80.160">
    <property type="match status" value="1"/>
</dbReference>
<evidence type="ECO:0000256" key="1">
    <source>
        <dbReference type="ARBA" id="ARBA00004496"/>
    </source>
</evidence>
<dbReference type="Pfam" id="PF02854">
    <property type="entry name" value="MIF4G"/>
    <property type="match status" value="3"/>
</dbReference>
<feature type="compositionally biased region" description="Basic and acidic residues" evidence="3">
    <location>
        <begin position="890"/>
        <end position="915"/>
    </location>
</feature>
<dbReference type="InterPro" id="IPR003890">
    <property type="entry name" value="MIF4G-like_typ-3"/>
</dbReference>
<dbReference type="EMBL" id="GANO01002485">
    <property type="protein sequence ID" value="JAB57386.1"/>
    <property type="molecule type" value="mRNA"/>
</dbReference>
<feature type="compositionally biased region" description="Low complexity" evidence="3">
    <location>
        <begin position="1113"/>
        <end position="1128"/>
    </location>
</feature>
<dbReference type="AlphaFoldDB" id="U5EXL6"/>
<dbReference type="GO" id="GO:0005737">
    <property type="term" value="C:cytoplasm"/>
    <property type="evidence" value="ECO:0007669"/>
    <property type="project" value="UniProtKB-SubCell"/>
</dbReference>
<sequence>MQENSEKIPENNEKSTEEIESEERKELDNFITELRQKYGQKTTLRTENIQPKRPQEDYFTKCDSSLKKNTAFVKKLKQFTASQLDSLLKDMSSLNLTKYISEVSSAIVEAKLKMNDIAAMLILCSKLHQLYADFSTNLFENWQKILHLKSGDKIANPSKMRVDLRLYGELVSIGIFTNKVGLPLLGACLTALINQDKDEHCNLSIILSFCRHCGDEYAGIIPKQMLELSKKYSIELPKSNLLPADKQQNLKNLLKDYYLSLCEHLKSEHKQLQHAEKSKRKMMESKGEISSDKKEQLEMIQNSFEKLLASTQQMSDFLNEEMPELLKEVEAPIEGSVLETTDDQILGQLDPWGDEETKNFYVELPDLRLYLPNWAVPKEKNIPDEPAITEEVLDMDIDPEQDDENIEPINIEQEINDIVEEEPAASLVPNAPHIIKNKQYLDQYLQNLQNCVNKELIDSAAIDFLLNLNTKNNRKKLVKTLFGVQRTRLDLLPMYARLVAIINLVTSDVAVDLCQMLKNDFKYHIKKRDQITIETKIKVTRYIGELVKFGIYNKIEALFCLKYLLQNFSHHHIEMTCAFLEVCGQYLYNSRESRLRTNIYLEQMMRLKTATALDSRYSAQIENSYYLVKPPEGVGLQQKVRPIMHTYIRHLIFEELNKTNIEKMIKLMRRLNWDDKDTKDYAIKCLAQAYNVRYHLIRILADVVSGLSSYQEKSVVKVIDTVFEDIRAGLEIHSPKLAQRRVAMARYLGELYNYHLVESSNILNTLYSIISFGVTFSHEIPSEVDPPGSLFRLKLACVLLDTCGQYFTSATSRKRLDYFLIFFQHYYWFKKSDPCFTNTESHDLFPILTDHMYKECLKNVRPKLKLFKSYEKAKEAVENLRKELYPDLLKESETSEESDRPLKTIKEVDTDKEDTVTEDYTSEALGESDDEIKPRNEDDDLLDNDDLEMDDDLDDDDDEEDESQENSNPPSKTQEDLEFEQAFDKMSLECYQDRLKEIVKPNTKDIPIPMTMKTGKKTYEQLQEQPAENIEQQSVPFMLMIRSRSGKQQYKTFEAPSDSQLAVNLKLQEQKIKEENDRVKRLTLNITERIEEEDYQESLLQLQRSPATNRNKQQYQHQQQQLQQQQRQQKPKHNKGVPDVDAIFH</sequence>
<feature type="compositionally biased region" description="Acidic residues" evidence="3">
    <location>
        <begin position="937"/>
        <end position="964"/>
    </location>
</feature>
<dbReference type="GO" id="GO:0035145">
    <property type="term" value="C:exon-exon junction complex"/>
    <property type="evidence" value="ECO:0007669"/>
    <property type="project" value="TreeGrafter"/>
</dbReference>
<dbReference type="GO" id="GO:0003723">
    <property type="term" value="F:RNA binding"/>
    <property type="evidence" value="ECO:0007669"/>
    <property type="project" value="InterPro"/>
</dbReference>